<dbReference type="PANTHER" id="PTHR43668">
    <property type="entry name" value="ALLANTOINASE"/>
    <property type="match status" value="1"/>
</dbReference>
<dbReference type="InterPro" id="IPR050138">
    <property type="entry name" value="DHOase/Allantoinase_Hydrolase"/>
</dbReference>
<evidence type="ECO:0000313" key="18">
    <source>
        <dbReference type="Proteomes" id="UP000068832"/>
    </source>
</evidence>
<dbReference type="EMBL" id="CP012176">
    <property type="protein sequence ID" value="AKV83875.1"/>
    <property type="molecule type" value="Genomic_DNA"/>
</dbReference>
<dbReference type="SUPFAM" id="SSF51338">
    <property type="entry name" value="Composite domain of metallo-dependent hydrolases"/>
    <property type="match status" value="1"/>
</dbReference>
<dbReference type="Pfam" id="PF01979">
    <property type="entry name" value="Amidohydro_1"/>
    <property type="match status" value="1"/>
</dbReference>
<dbReference type="GO" id="GO:0004038">
    <property type="term" value="F:allantoinase activity"/>
    <property type="evidence" value="ECO:0007669"/>
    <property type="project" value="TreeGrafter"/>
</dbReference>
<dbReference type="EC" id="3.5.2.3" evidence="7"/>
<evidence type="ECO:0000259" key="6">
    <source>
        <dbReference type="Pfam" id="PF12890"/>
    </source>
</evidence>
<dbReference type="InterPro" id="IPR006680">
    <property type="entry name" value="Amidohydro-rel"/>
</dbReference>
<evidence type="ECO:0000313" key="13">
    <source>
        <dbReference type="Proteomes" id="UP000029084"/>
    </source>
</evidence>
<evidence type="ECO:0000313" key="16">
    <source>
        <dbReference type="Proteomes" id="UP000062398"/>
    </source>
</evidence>
<dbReference type="GeneID" id="91756493"/>
<dbReference type="GO" id="GO:0005737">
    <property type="term" value="C:cytoplasm"/>
    <property type="evidence" value="ECO:0007669"/>
    <property type="project" value="TreeGrafter"/>
</dbReference>
<dbReference type="EMBL" id="CP012174">
    <property type="protein sequence ID" value="AKV79399.1"/>
    <property type="molecule type" value="Genomic_DNA"/>
</dbReference>
<feature type="domain" description="Amidohydrolase-related" evidence="5">
    <location>
        <begin position="230"/>
        <end position="361"/>
    </location>
</feature>
<dbReference type="Proteomes" id="UP000056255">
    <property type="component" value="Chromosome"/>
</dbReference>
<evidence type="ECO:0000313" key="15">
    <source>
        <dbReference type="Proteomes" id="UP000061362"/>
    </source>
</evidence>
<dbReference type="InterPro" id="IPR011059">
    <property type="entry name" value="Metal-dep_hydrolase_composite"/>
</dbReference>
<sequence>MWIKGKLFLGEIVEGCVGFDRRIRETRRECKPDLKLPEDSLIFPAGVDMHVHLRGLQLSYKETVASATSEAVYGGIGVVVDMPNTSPVINSEETIKLRLAELANHSRCDYGIYSGVTKENVDNMPIAGYKVFPEDLEREEVERVFSSPKLKILHPEIPMSLRPGRGNRRLWQEIASLFLIRGKFHITHVSNLETLRIARSLGYTTDLTMHHLLVDGERNCLSKVNPPIRDITERRKLLSALFEADAVASDHAPHSSWEKGLPFEVCPPGIPAMSFTLPFIYTLAFRGVLPISRAVELTATGPSKILGIKAGEIREGYLANFVILRKDRWRYSTRYSKAIHTPLDGFALDATVYGTIVEGKVAYLEGHSYPVRGSNVFDETGRS</sequence>
<reference evidence="7 13" key="1">
    <citation type="journal article" date="2014" name="J. Bacteriol.">
        <title>Role of an Archaeal PitA Transporter in the Copper and Arsenic Resistance of Metallosphaera sedula, an Extreme Thermoacidophile.</title>
        <authorList>
            <person name="McCarthy S."/>
            <person name="Ai C."/>
            <person name="Wheaton G."/>
            <person name="Tevatia R."/>
            <person name="Eckrich V."/>
            <person name="Kelly R."/>
            <person name="Blum P."/>
        </authorList>
    </citation>
    <scope>NUCLEOTIDE SEQUENCE [LARGE SCALE GENOMIC DNA]</scope>
    <source>
        <strain evidence="7 13">CuR1</strain>
    </source>
</reference>
<dbReference type="EMBL" id="CP012175">
    <property type="protein sequence ID" value="AKV81644.1"/>
    <property type="molecule type" value="Genomic_DNA"/>
</dbReference>
<dbReference type="Pfam" id="PF12890">
    <property type="entry name" value="DHOase"/>
    <property type="match status" value="1"/>
</dbReference>
<dbReference type="GO" id="GO:0004151">
    <property type="term" value="F:dihydroorotase activity"/>
    <property type="evidence" value="ECO:0007669"/>
    <property type="project" value="UniProtKB-EC"/>
</dbReference>
<reference evidence="15 16" key="2">
    <citation type="journal article" date="2015" name="Genome Announc.">
        <title>Complete Genome Sequences of Evolved Arsenate-Resistant Metallosphaera sedula Strains.</title>
        <authorList>
            <person name="Ai C."/>
            <person name="McCarthy S."/>
            <person name="Schackwitz W."/>
            <person name="Martin J."/>
            <person name="Lipzen A."/>
            <person name="Blum P."/>
        </authorList>
    </citation>
    <scope>NUCLEOTIDE SEQUENCE [LARGE SCALE GENOMIC DNA]</scope>
    <source>
        <strain evidence="10 16">ARS120-1</strain>
        <strain evidence="11 15">ARS120-2</strain>
        <strain evidence="8 18">ARS50-1</strain>
        <strain evidence="9 17">ARS50-2</strain>
    </source>
</reference>
<keyword evidence="4" id="KW-0665">Pyrimidine biosynthesis</keyword>
<proteinExistence type="predicted"/>
<dbReference type="Proteomes" id="UP000061362">
    <property type="component" value="Chromosome"/>
</dbReference>
<evidence type="ECO:0000256" key="1">
    <source>
        <dbReference type="ARBA" id="ARBA00001947"/>
    </source>
</evidence>
<dbReference type="AlphaFoldDB" id="A0A088E9Z2"/>
<dbReference type="GO" id="GO:0006145">
    <property type="term" value="P:purine nucleobase catabolic process"/>
    <property type="evidence" value="ECO:0007669"/>
    <property type="project" value="TreeGrafter"/>
</dbReference>
<accession>A0A088E9Z2</accession>
<evidence type="ECO:0000313" key="17">
    <source>
        <dbReference type="Proteomes" id="UP000062475"/>
    </source>
</evidence>
<dbReference type="InterPro" id="IPR002195">
    <property type="entry name" value="Dihydroorotase_CS"/>
</dbReference>
<dbReference type="RefSeq" id="WP_012021888.1">
    <property type="nucleotide sequence ID" value="NZ_AP019770.1"/>
</dbReference>
<dbReference type="EMBL" id="CP012172">
    <property type="protein sequence ID" value="AKV74911.1"/>
    <property type="molecule type" value="Genomic_DNA"/>
</dbReference>
<evidence type="ECO:0000256" key="2">
    <source>
        <dbReference type="ARBA" id="ARBA00022723"/>
    </source>
</evidence>
<evidence type="ECO:0000313" key="8">
    <source>
        <dbReference type="EMBL" id="AKV74911.1"/>
    </source>
</evidence>
<gene>
    <name evidence="8" type="primary">pyrC</name>
    <name evidence="7" type="ORF">HA72_1961</name>
    <name evidence="8" type="ORF">MsedA_2011</name>
    <name evidence="9" type="ORF">MsedB_2013</name>
    <name evidence="10" type="ORF">MsedC_2011</name>
    <name evidence="11" type="ORF">MsedD_2012</name>
    <name evidence="12" type="ORF">MsedE_2012</name>
</gene>
<dbReference type="EMBL" id="CP012173">
    <property type="protein sequence ID" value="AKV77149.1"/>
    <property type="molecule type" value="Genomic_DNA"/>
</dbReference>
<dbReference type="NCBIfam" id="NF001541">
    <property type="entry name" value="PRK00369.1"/>
    <property type="match status" value="1"/>
</dbReference>
<dbReference type="Proteomes" id="UP000068832">
    <property type="component" value="Chromosome"/>
</dbReference>
<dbReference type="PATRIC" id="fig|43687.5.peg.2120"/>
<dbReference type="Proteomes" id="UP000062475">
    <property type="component" value="Chromosome"/>
</dbReference>
<evidence type="ECO:0000313" key="12">
    <source>
        <dbReference type="EMBL" id="AKV83875.1"/>
    </source>
</evidence>
<organism evidence="7 13">
    <name type="scientific">Metallosphaera sedula</name>
    <dbReference type="NCBI Taxonomy" id="43687"/>
    <lineage>
        <taxon>Archaea</taxon>
        <taxon>Thermoproteota</taxon>
        <taxon>Thermoprotei</taxon>
        <taxon>Sulfolobales</taxon>
        <taxon>Sulfolobaceae</taxon>
        <taxon>Metallosphaera</taxon>
    </lineage>
</organism>
<dbReference type="PROSITE" id="PS00483">
    <property type="entry name" value="DIHYDROOROTASE_2"/>
    <property type="match status" value="1"/>
</dbReference>
<evidence type="ECO:0000256" key="3">
    <source>
        <dbReference type="ARBA" id="ARBA00022801"/>
    </source>
</evidence>
<keyword evidence="3 7" id="KW-0378">Hydrolase</keyword>
<evidence type="ECO:0000256" key="4">
    <source>
        <dbReference type="ARBA" id="ARBA00022975"/>
    </source>
</evidence>
<reference evidence="12 14" key="3">
    <citation type="submission" date="2015-07" db="EMBL/GenBank/DDBJ databases">
        <title>Physiological, transcriptional responses and genome re-sequencing of acid resistant extremely thermoacidophilic Metallosphaera sedula SARC-M1.</title>
        <authorList>
            <person name="Ai C."/>
            <person name="McCarthy S."/>
            <person name="Eckrich V."/>
            <person name="Rudrappa D."/>
            <person name="Qiu G."/>
            <person name="Blum P."/>
        </authorList>
    </citation>
    <scope>NUCLEOTIDE SEQUENCE [LARGE SCALE GENOMIC DNA]</scope>
    <source>
        <strain evidence="12 14">SARC-M1</strain>
    </source>
</reference>
<keyword evidence="2" id="KW-0479">Metal-binding</keyword>
<dbReference type="Proteomes" id="UP000062398">
    <property type="component" value="Chromosome"/>
</dbReference>
<dbReference type="OMA" id="SRLHVCH"/>
<dbReference type="InterPro" id="IPR032466">
    <property type="entry name" value="Metal_Hydrolase"/>
</dbReference>
<evidence type="ECO:0000313" key="7">
    <source>
        <dbReference type="EMBL" id="AIM28085.1"/>
    </source>
</evidence>
<evidence type="ECO:0000313" key="11">
    <source>
        <dbReference type="EMBL" id="AKV81644.1"/>
    </source>
</evidence>
<dbReference type="Gene3D" id="3.20.20.140">
    <property type="entry name" value="Metal-dependent hydrolases"/>
    <property type="match status" value="1"/>
</dbReference>
<dbReference type="GO" id="GO:0046872">
    <property type="term" value="F:metal ion binding"/>
    <property type="evidence" value="ECO:0007669"/>
    <property type="project" value="UniProtKB-KW"/>
</dbReference>
<evidence type="ECO:0000313" key="14">
    <source>
        <dbReference type="Proteomes" id="UP000056255"/>
    </source>
</evidence>
<evidence type="ECO:0000313" key="9">
    <source>
        <dbReference type="EMBL" id="AKV77149.1"/>
    </source>
</evidence>
<protein>
    <submittedName>
        <fullName evidence="7">Dihydroorotase</fullName>
        <ecNumber evidence="7">3.5.2.3</ecNumber>
    </submittedName>
</protein>
<dbReference type="Proteomes" id="UP000029084">
    <property type="component" value="Chromosome"/>
</dbReference>
<dbReference type="OrthoDB" id="8791at2157"/>
<dbReference type="PANTHER" id="PTHR43668:SF2">
    <property type="entry name" value="ALLANTOINASE"/>
    <property type="match status" value="1"/>
</dbReference>
<evidence type="ECO:0000259" key="5">
    <source>
        <dbReference type="Pfam" id="PF01979"/>
    </source>
</evidence>
<name>A0A088E9Z2_9CREN</name>
<evidence type="ECO:0000313" key="10">
    <source>
        <dbReference type="EMBL" id="AKV79399.1"/>
    </source>
</evidence>
<dbReference type="InterPro" id="IPR024403">
    <property type="entry name" value="DHOase_cat"/>
</dbReference>
<feature type="domain" description="Dihydroorotase catalytic" evidence="6">
    <location>
        <begin position="41"/>
        <end position="119"/>
    </location>
</feature>
<dbReference type="SUPFAM" id="SSF51556">
    <property type="entry name" value="Metallo-dependent hydrolases"/>
    <property type="match status" value="1"/>
</dbReference>
<comment type="cofactor">
    <cofactor evidence="1">
        <name>Zn(2+)</name>
        <dbReference type="ChEBI" id="CHEBI:29105"/>
    </cofactor>
</comment>
<dbReference type="EMBL" id="CP008822">
    <property type="protein sequence ID" value="AIM28085.1"/>
    <property type="molecule type" value="Genomic_DNA"/>
</dbReference>